<gene>
    <name evidence="3" type="ORF">COW36_02320</name>
</gene>
<evidence type="ECO:0000313" key="3">
    <source>
        <dbReference type="EMBL" id="PIW18964.1"/>
    </source>
</evidence>
<feature type="signal peptide" evidence="2">
    <location>
        <begin position="1"/>
        <end position="29"/>
    </location>
</feature>
<dbReference type="EMBL" id="PFFQ01000006">
    <property type="protein sequence ID" value="PIW18964.1"/>
    <property type="molecule type" value="Genomic_DNA"/>
</dbReference>
<evidence type="ECO:0000256" key="2">
    <source>
        <dbReference type="SAM" id="SignalP"/>
    </source>
</evidence>
<protein>
    <recommendedName>
        <fullName evidence="5">Transporter</fullName>
    </recommendedName>
</protein>
<feature type="chain" id="PRO_5014650029" description="Transporter" evidence="2">
    <location>
        <begin position="30"/>
        <end position="330"/>
    </location>
</feature>
<evidence type="ECO:0008006" key="5">
    <source>
        <dbReference type="Google" id="ProtNLM"/>
    </source>
</evidence>
<dbReference type="Proteomes" id="UP000231019">
    <property type="component" value="Unassembled WGS sequence"/>
</dbReference>
<comment type="caution">
    <text evidence="3">The sequence shown here is derived from an EMBL/GenBank/DDBJ whole genome shotgun (WGS) entry which is preliminary data.</text>
</comment>
<feature type="compositionally biased region" description="Acidic residues" evidence="1">
    <location>
        <begin position="43"/>
        <end position="66"/>
    </location>
</feature>
<reference evidence="3 4" key="1">
    <citation type="submission" date="2017-09" db="EMBL/GenBank/DDBJ databases">
        <title>Depth-based differentiation of microbial function through sediment-hosted aquifers and enrichment of novel symbionts in the deep terrestrial subsurface.</title>
        <authorList>
            <person name="Probst A.J."/>
            <person name="Ladd B."/>
            <person name="Jarett J.K."/>
            <person name="Geller-Mcgrath D.E."/>
            <person name="Sieber C.M."/>
            <person name="Emerson J.B."/>
            <person name="Anantharaman K."/>
            <person name="Thomas B.C."/>
            <person name="Malmstrom R."/>
            <person name="Stieglmeier M."/>
            <person name="Klingl A."/>
            <person name="Woyke T."/>
            <person name="Ryan C.M."/>
            <person name="Banfield J.F."/>
        </authorList>
    </citation>
    <scope>NUCLEOTIDE SEQUENCE [LARGE SCALE GENOMIC DNA]</scope>
    <source>
        <strain evidence="3">CG17_big_fil_post_rev_8_21_14_2_50_48_46</strain>
    </source>
</reference>
<evidence type="ECO:0000313" key="4">
    <source>
        <dbReference type="Proteomes" id="UP000231019"/>
    </source>
</evidence>
<feature type="region of interest" description="Disordered" evidence="1">
    <location>
        <begin position="40"/>
        <end position="81"/>
    </location>
</feature>
<accession>A0A2M7GA44</accession>
<name>A0A2M7GA44_9BACT</name>
<dbReference type="AlphaFoldDB" id="A0A2M7GA44"/>
<evidence type="ECO:0000256" key="1">
    <source>
        <dbReference type="SAM" id="MobiDB-lite"/>
    </source>
</evidence>
<sequence>MKMSSLLNPTWLTALLSASVLSFSNFAVAAPAPLLLSQVQQTDDSETADEEPELSESELVLPEEDPNYVPDPNQRPLEDDFSRMLPTQNPWFWRLELRNQTEYNSNVDQVAGGQGSVVNRSMLTGILRYTFPTNTQILLRSQGFWFNNFNLAGRNQILGIPLSATVSQWFGDSFNLYGGWIPVLSSSLGRDPNVQRFDNDFMLGATWYQFFEKKHILYLGYQMDYLAAQSNDFSYMGNLLFAGYRHNITDDLFLFANAQVQPRGYSATPEFLDEFRFGGSLALQWHVLRPWFIIEARGDYNQIVNMVDAQRSAGIFSMGINLITAIQSES</sequence>
<organism evidence="3 4">
    <name type="scientific">bacterium (Candidatus Blackallbacteria) CG17_big_fil_post_rev_8_21_14_2_50_48_46</name>
    <dbReference type="NCBI Taxonomy" id="2014261"/>
    <lineage>
        <taxon>Bacteria</taxon>
        <taxon>Candidatus Blackallbacteria</taxon>
    </lineage>
</organism>
<keyword evidence="2" id="KW-0732">Signal</keyword>
<proteinExistence type="predicted"/>